<gene>
    <name evidence="1" type="ORF">GCM10017620_31780</name>
</gene>
<sequence length="101" mass="10082">MGSAALSGTAFSVWIGGDSVEDACALGAVFARGGRGFADVGRPGLRGALTAEASSDAVASSLPPGKGLTFWDLAVGGDSPEASAFGPFFFGAWAINFLRIP</sequence>
<evidence type="ECO:0000313" key="2">
    <source>
        <dbReference type="Proteomes" id="UP001143509"/>
    </source>
</evidence>
<dbReference type="Proteomes" id="UP001143509">
    <property type="component" value="Unassembled WGS sequence"/>
</dbReference>
<organism evidence="1 2">
    <name type="scientific">Brevundimonas intermedia</name>
    <dbReference type="NCBI Taxonomy" id="74315"/>
    <lineage>
        <taxon>Bacteria</taxon>
        <taxon>Pseudomonadati</taxon>
        <taxon>Pseudomonadota</taxon>
        <taxon>Alphaproteobacteria</taxon>
        <taxon>Caulobacterales</taxon>
        <taxon>Caulobacteraceae</taxon>
        <taxon>Brevundimonas</taxon>
    </lineage>
</organism>
<dbReference type="EMBL" id="BSFD01000011">
    <property type="protein sequence ID" value="GLK50204.1"/>
    <property type="molecule type" value="Genomic_DNA"/>
</dbReference>
<protein>
    <submittedName>
        <fullName evidence="1">Uncharacterized protein</fullName>
    </submittedName>
</protein>
<keyword evidence="2" id="KW-1185">Reference proteome</keyword>
<reference evidence="1" key="2">
    <citation type="submission" date="2023-01" db="EMBL/GenBank/DDBJ databases">
        <authorList>
            <person name="Sun Q."/>
            <person name="Evtushenko L."/>
        </authorList>
    </citation>
    <scope>NUCLEOTIDE SEQUENCE</scope>
    <source>
        <strain evidence="1">VKM B-1499</strain>
    </source>
</reference>
<proteinExistence type="predicted"/>
<comment type="caution">
    <text evidence="1">The sequence shown here is derived from an EMBL/GenBank/DDBJ whole genome shotgun (WGS) entry which is preliminary data.</text>
</comment>
<evidence type="ECO:0000313" key="1">
    <source>
        <dbReference type="EMBL" id="GLK50204.1"/>
    </source>
</evidence>
<reference evidence="1" key="1">
    <citation type="journal article" date="2014" name="Int. J. Syst. Evol. Microbiol.">
        <title>Complete genome of a new Firmicutes species belonging to the dominant human colonic microbiota ('Ruminococcus bicirculans') reveals two chromosomes and a selective capacity to utilize plant glucans.</title>
        <authorList>
            <consortium name="NISC Comparative Sequencing Program"/>
            <person name="Wegmann U."/>
            <person name="Louis P."/>
            <person name="Goesmann A."/>
            <person name="Henrissat B."/>
            <person name="Duncan S.H."/>
            <person name="Flint H.J."/>
        </authorList>
    </citation>
    <scope>NUCLEOTIDE SEQUENCE</scope>
    <source>
        <strain evidence="1">VKM B-1499</strain>
    </source>
</reference>
<name>A0ABQ5TE09_9CAUL</name>
<accession>A0ABQ5TE09</accession>